<protein>
    <submittedName>
        <fullName evidence="3">Glycosyltransferase family 4 protein</fullName>
        <ecNumber evidence="3">2.4.-.-</ecNumber>
    </submittedName>
</protein>
<dbReference type="PANTHER" id="PTHR46401">
    <property type="entry name" value="GLYCOSYLTRANSFERASE WBBK-RELATED"/>
    <property type="match status" value="1"/>
</dbReference>
<keyword evidence="1 3" id="KW-0808">Transferase</keyword>
<evidence type="ECO:0000313" key="3">
    <source>
        <dbReference type="EMBL" id="MDM8333187.1"/>
    </source>
</evidence>
<dbReference type="RefSeq" id="WP_289558818.1">
    <property type="nucleotide sequence ID" value="NZ_JAUDEO010000004.1"/>
</dbReference>
<dbReference type="Gene3D" id="3.40.50.2000">
    <property type="entry name" value="Glycogen Phosphorylase B"/>
    <property type="match status" value="2"/>
</dbReference>
<dbReference type="InterPro" id="IPR028098">
    <property type="entry name" value="Glyco_trans_4-like_N"/>
</dbReference>
<reference evidence="3 4" key="3">
    <citation type="submission" date="2023-06" db="EMBL/GenBank/DDBJ databases">
        <authorList>
            <person name="Zeman M."/>
            <person name="Kubasova T."/>
            <person name="Jahodarova E."/>
            <person name="Nykrynova M."/>
            <person name="Rychlik I."/>
        </authorList>
    </citation>
    <scope>NUCLEOTIDE SEQUENCE [LARGE SCALE GENOMIC DNA]</scope>
    <source>
        <strain evidence="3 4">105_WCHN</strain>
    </source>
</reference>
<dbReference type="GO" id="GO:0016757">
    <property type="term" value="F:glycosyltransferase activity"/>
    <property type="evidence" value="ECO:0007669"/>
    <property type="project" value="UniProtKB-KW"/>
</dbReference>
<accession>A0ABT7VKC9</accession>
<dbReference type="Proteomes" id="UP001529423">
    <property type="component" value="Unassembled WGS sequence"/>
</dbReference>
<reference evidence="4" key="2">
    <citation type="submission" date="2023-06" db="EMBL/GenBank/DDBJ databases">
        <title>Identification and characterization of horizontal gene transfer across gut microbiota members of farm animals based on homology search.</title>
        <authorList>
            <person name="Zeman M."/>
            <person name="Kubasova T."/>
            <person name="Jahodarova E."/>
            <person name="Nykrynova M."/>
            <person name="Rychlik I."/>
        </authorList>
    </citation>
    <scope>NUCLEOTIDE SEQUENCE [LARGE SCALE GENOMIC DNA]</scope>
    <source>
        <strain evidence="4">105_WCHN</strain>
    </source>
</reference>
<keyword evidence="3" id="KW-0328">Glycosyltransferase</keyword>
<dbReference type="EC" id="2.4.-.-" evidence="3"/>
<dbReference type="PANTHER" id="PTHR46401:SF2">
    <property type="entry name" value="GLYCOSYLTRANSFERASE WBBK-RELATED"/>
    <property type="match status" value="1"/>
</dbReference>
<proteinExistence type="predicted"/>
<name>A0ABT7VKC9_9LACO</name>
<dbReference type="EMBL" id="JAUDEO010000004">
    <property type="protein sequence ID" value="MDM8333187.1"/>
    <property type="molecule type" value="Genomic_DNA"/>
</dbReference>
<dbReference type="Pfam" id="PF13692">
    <property type="entry name" value="Glyco_trans_1_4"/>
    <property type="match status" value="1"/>
</dbReference>
<organism evidence="3 4">
    <name type="scientific">Limosilactobacillus panis</name>
    <dbReference type="NCBI Taxonomy" id="47493"/>
    <lineage>
        <taxon>Bacteria</taxon>
        <taxon>Bacillati</taxon>
        <taxon>Bacillota</taxon>
        <taxon>Bacilli</taxon>
        <taxon>Lactobacillales</taxon>
        <taxon>Lactobacillaceae</taxon>
        <taxon>Limosilactobacillus</taxon>
    </lineage>
</organism>
<evidence type="ECO:0000259" key="2">
    <source>
        <dbReference type="Pfam" id="PF13439"/>
    </source>
</evidence>
<dbReference type="SUPFAM" id="SSF53756">
    <property type="entry name" value="UDP-Glycosyltransferase/glycogen phosphorylase"/>
    <property type="match status" value="1"/>
</dbReference>
<gene>
    <name evidence="3" type="ORF">QUW46_01115</name>
</gene>
<comment type="caution">
    <text evidence="3">The sequence shown here is derived from an EMBL/GenBank/DDBJ whole genome shotgun (WGS) entry which is preliminary data.</text>
</comment>
<dbReference type="Pfam" id="PF13439">
    <property type="entry name" value="Glyco_transf_4"/>
    <property type="match status" value="1"/>
</dbReference>
<evidence type="ECO:0000313" key="4">
    <source>
        <dbReference type="Proteomes" id="UP001529423"/>
    </source>
</evidence>
<sequence length="399" mass="44675">MRVLHVLAQLPSKTGSGVYFTNVIKGLDDCQNACIYGCYPGFKGTELPTKHQYPVTFPNATCDFPLPGMSDVMPYESTVYGEMTPKMIANWQAVFRATIRRAISEFKPDVILCHHLWFLTSMVCQIAQVPVYAFCHGTDIRQAKQHPALKDHYVTNLDRLQHVFALSHLEKQRIQATYGLPAEKVTVVGGGYDPAIFNPRDRVAHQGVNVVYAGKISAAKGVYALATAFDRLRTSFPYAELTLIGNADEVAKRRLAPFLQNPNIHLHNVADQRHLADFYRHSDVFVLPSYYEGLGLVVIEALACDLRVVTTTIPALKEQLGPVVKESGVISYVDLPRIVNQDEPVAEDLPAYYDRLQAALVKQITAIKGQADFPNQVRTAIQRSSWPRLINRIRQVLEK</sequence>
<feature type="domain" description="Glycosyltransferase subfamily 4-like N-terminal" evidence="2">
    <location>
        <begin position="91"/>
        <end position="194"/>
    </location>
</feature>
<dbReference type="CDD" id="cd03801">
    <property type="entry name" value="GT4_PimA-like"/>
    <property type="match status" value="1"/>
</dbReference>
<reference evidence="3 4" key="1">
    <citation type="submission" date="2023-06" db="EMBL/GenBank/DDBJ databases">
        <title>Identification and characterization of horizontal gene transfer across gut microbiota members of farm animals based on homology search.</title>
        <authorList>
            <person name="Schwarzerova J."/>
            <person name="Nykrynova M."/>
            <person name="Jureckova K."/>
            <person name="Cejkova D."/>
            <person name="Rychlik I."/>
        </authorList>
    </citation>
    <scope>NUCLEOTIDE SEQUENCE [LARGE SCALE GENOMIC DNA]</scope>
    <source>
        <strain evidence="3 4">105_WCHN</strain>
    </source>
</reference>
<keyword evidence="4" id="KW-1185">Reference proteome</keyword>
<evidence type="ECO:0000256" key="1">
    <source>
        <dbReference type="ARBA" id="ARBA00022679"/>
    </source>
</evidence>